<organism evidence="2 3">
    <name type="scientific">Vibrio stylophorae</name>
    <dbReference type="NCBI Taxonomy" id="659351"/>
    <lineage>
        <taxon>Bacteria</taxon>
        <taxon>Pseudomonadati</taxon>
        <taxon>Pseudomonadota</taxon>
        <taxon>Gammaproteobacteria</taxon>
        <taxon>Vibrionales</taxon>
        <taxon>Vibrionaceae</taxon>
        <taxon>Vibrio</taxon>
    </lineage>
</organism>
<dbReference type="EMBL" id="CAKLDI010000001">
    <property type="protein sequence ID" value="CAH0533678.1"/>
    <property type="molecule type" value="Genomic_DNA"/>
</dbReference>
<name>A0ABN8DSZ4_9VIBR</name>
<dbReference type="RefSeq" id="WP_237466104.1">
    <property type="nucleotide sequence ID" value="NZ_CAKLDI010000001.1"/>
</dbReference>
<evidence type="ECO:0000256" key="1">
    <source>
        <dbReference type="SAM" id="SignalP"/>
    </source>
</evidence>
<keyword evidence="3" id="KW-1185">Reference proteome</keyword>
<reference evidence="2" key="1">
    <citation type="submission" date="2021-11" db="EMBL/GenBank/DDBJ databases">
        <authorList>
            <person name="Rodrigo-Torres L."/>
            <person name="Arahal R. D."/>
            <person name="Lucena T."/>
        </authorList>
    </citation>
    <scope>NUCLEOTIDE SEQUENCE</scope>
    <source>
        <strain evidence="2">CECT 7929</strain>
    </source>
</reference>
<dbReference type="Proteomes" id="UP000838672">
    <property type="component" value="Unassembled WGS sequence"/>
</dbReference>
<feature type="signal peptide" evidence="1">
    <location>
        <begin position="1"/>
        <end position="21"/>
    </location>
</feature>
<evidence type="ECO:0000313" key="3">
    <source>
        <dbReference type="Proteomes" id="UP000838672"/>
    </source>
</evidence>
<proteinExistence type="predicted"/>
<comment type="caution">
    <text evidence="2">The sequence shown here is derived from an EMBL/GenBank/DDBJ whole genome shotgun (WGS) entry which is preliminary data.</text>
</comment>
<feature type="chain" id="PRO_5047041897" evidence="1">
    <location>
        <begin position="22"/>
        <end position="164"/>
    </location>
</feature>
<protein>
    <submittedName>
        <fullName evidence="2">Uncharacterized protein</fullName>
    </submittedName>
</protein>
<gene>
    <name evidence="2" type="ORF">VST7929_01549</name>
</gene>
<keyword evidence="1" id="KW-0732">Signal</keyword>
<sequence length="164" mass="17816">MNRKSTLALLALFTLSTPALAAGIGIKAKAAQSQAQERIQTEVAQVAQSCGNATLTATIDWSAWSGYDYSTERMDGEKAARWTSGVINNIYNDMINLCTKHEYASAYKAELSKITTINFSGHADFAVRDTAFKLSEDGTVLNVTLNGNGAYNSKFANFLEAVWE</sequence>
<accession>A0ABN8DSZ4</accession>
<evidence type="ECO:0000313" key="2">
    <source>
        <dbReference type="EMBL" id="CAH0533678.1"/>
    </source>
</evidence>